<feature type="region of interest" description="Disordered" evidence="1">
    <location>
        <begin position="73"/>
        <end position="100"/>
    </location>
</feature>
<protein>
    <submittedName>
        <fullName evidence="2">Uncharacterized protein</fullName>
    </submittedName>
</protein>
<keyword evidence="3" id="KW-1185">Reference proteome</keyword>
<feature type="region of interest" description="Disordered" evidence="1">
    <location>
        <begin position="122"/>
        <end position="148"/>
    </location>
</feature>
<gene>
    <name evidence="2" type="ORF">PHYPSEUDO_002646</name>
</gene>
<dbReference type="EMBL" id="JAGDFM010000149">
    <property type="protein sequence ID" value="KAG7384385.1"/>
    <property type="molecule type" value="Genomic_DNA"/>
</dbReference>
<proteinExistence type="predicted"/>
<evidence type="ECO:0000313" key="3">
    <source>
        <dbReference type="Proteomes" id="UP000694044"/>
    </source>
</evidence>
<evidence type="ECO:0000313" key="2">
    <source>
        <dbReference type="EMBL" id="KAG7384385.1"/>
    </source>
</evidence>
<reference evidence="2" key="1">
    <citation type="submission" date="2021-02" db="EMBL/GenBank/DDBJ databases">
        <authorList>
            <person name="Palmer J.M."/>
        </authorList>
    </citation>
    <scope>NUCLEOTIDE SEQUENCE</scope>
    <source>
        <strain evidence="2">SCRP734</strain>
    </source>
</reference>
<evidence type="ECO:0000256" key="1">
    <source>
        <dbReference type="SAM" id="MobiDB-lite"/>
    </source>
</evidence>
<feature type="compositionally biased region" description="Basic and acidic residues" evidence="1">
    <location>
        <begin position="91"/>
        <end position="100"/>
    </location>
</feature>
<dbReference type="AlphaFoldDB" id="A0A8T1VSR4"/>
<feature type="region of interest" description="Disordered" evidence="1">
    <location>
        <begin position="1"/>
        <end position="31"/>
    </location>
</feature>
<dbReference type="Proteomes" id="UP000694044">
    <property type="component" value="Unassembled WGS sequence"/>
</dbReference>
<accession>A0A8T1VSR4</accession>
<sequence length="202" mass="21628">MLLESAALDGGPDEMQSPATELSTALDSPSPLPVGPYAFLGSLEAIGHFGREPSTAVEADGVPLTGEWAAAAHVRGSRQQPQRTGKQPRKRNYDPNKARSEQLRELQRLRVEAATLEVKLQQLQTGRNGSSRSIQHQSSSHSGEGDGSGLPAVWEDIYSKMQKNAMTKALVKFVVSATAASISTSNEAMENLLVDEALQTCS</sequence>
<comment type="caution">
    <text evidence="2">The sequence shown here is derived from an EMBL/GenBank/DDBJ whole genome shotgun (WGS) entry which is preliminary data.</text>
</comment>
<name>A0A8T1VSR4_9STRA</name>
<feature type="compositionally biased region" description="Polar residues" evidence="1">
    <location>
        <begin position="17"/>
        <end position="27"/>
    </location>
</feature>
<organism evidence="2 3">
    <name type="scientific">Phytophthora pseudosyringae</name>
    <dbReference type="NCBI Taxonomy" id="221518"/>
    <lineage>
        <taxon>Eukaryota</taxon>
        <taxon>Sar</taxon>
        <taxon>Stramenopiles</taxon>
        <taxon>Oomycota</taxon>
        <taxon>Peronosporomycetes</taxon>
        <taxon>Peronosporales</taxon>
        <taxon>Peronosporaceae</taxon>
        <taxon>Phytophthora</taxon>
    </lineage>
</organism>
<feature type="compositionally biased region" description="Low complexity" evidence="1">
    <location>
        <begin position="129"/>
        <end position="142"/>
    </location>
</feature>